<protein>
    <recommendedName>
        <fullName evidence="4">Glycosyltransferase subfamily 4-like N-terminal domain-containing protein</fullName>
    </recommendedName>
</protein>
<evidence type="ECO:0000259" key="1">
    <source>
        <dbReference type="Pfam" id="PF00534"/>
    </source>
</evidence>
<proteinExistence type="predicted"/>
<dbReference type="SUPFAM" id="SSF53756">
    <property type="entry name" value="UDP-Glycosyltransferase/glycogen phosphorylase"/>
    <property type="match status" value="1"/>
</dbReference>
<dbReference type="InterPro" id="IPR028098">
    <property type="entry name" value="Glyco_trans_4-like_N"/>
</dbReference>
<dbReference type="Pfam" id="PF13439">
    <property type="entry name" value="Glyco_transf_4"/>
    <property type="match status" value="1"/>
</dbReference>
<gene>
    <name evidence="3" type="ORF">S03H2_39207</name>
</gene>
<evidence type="ECO:0008006" key="4">
    <source>
        <dbReference type="Google" id="ProtNLM"/>
    </source>
</evidence>
<feature type="non-terminal residue" evidence="3">
    <location>
        <position position="276"/>
    </location>
</feature>
<evidence type="ECO:0000313" key="3">
    <source>
        <dbReference type="EMBL" id="GAH47947.1"/>
    </source>
</evidence>
<reference evidence="3" key="1">
    <citation type="journal article" date="2014" name="Front. Microbiol.">
        <title>High frequency of phylogenetically diverse reductive dehalogenase-homologous genes in deep subseafloor sedimentary metagenomes.</title>
        <authorList>
            <person name="Kawai M."/>
            <person name="Futagami T."/>
            <person name="Toyoda A."/>
            <person name="Takaki Y."/>
            <person name="Nishi S."/>
            <person name="Hori S."/>
            <person name="Arai W."/>
            <person name="Tsubouchi T."/>
            <person name="Morono Y."/>
            <person name="Uchiyama I."/>
            <person name="Ito T."/>
            <person name="Fujiyama A."/>
            <person name="Inagaki F."/>
            <person name="Takami H."/>
        </authorList>
    </citation>
    <scope>NUCLEOTIDE SEQUENCE</scope>
    <source>
        <strain evidence="3">Expedition CK06-06</strain>
    </source>
</reference>
<dbReference type="EMBL" id="BARU01024221">
    <property type="protein sequence ID" value="GAH47947.1"/>
    <property type="molecule type" value="Genomic_DNA"/>
</dbReference>
<name>X1FSK2_9ZZZZ</name>
<organism evidence="3">
    <name type="scientific">marine sediment metagenome</name>
    <dbReference type="NCBI Taxonomy" id="412755"/>
    <lineage>
        <taxon>unclassified sequences</taxon>
        <taxon>metagenomes</taxon>
        <taxon>ecological metagenomes</taxon>
    </lineage>
</organism>
<dbReference type="InterPro" id="IPR001296">
    <property type="entry name" value="Glyco_trans_1"/>
</dbReference>
<feature type="domain" description="Glycosyl transferase family 1" evidence="1">
    <location>
        <begin position="195"/>
        <end position="274"/>
    </location>
</feature>
<dbReference type="GO" id="GO:0016757">
    <property type="term" value="F:glycosyltransferase activity"/>
    <property type="evidence" value="ECO:0007669"/>
    <property type="project" value="InterPro"/>
</dbReference>
<accession>X1FSK2</accession>
<comment type="caution">
    <text evidence="3">The sequence shown here is derived from an EMBL/GenBank/DDBJ whole genome shotgun (WGS) entry which is preliminary data.</text>
</comment>
<dbReference type="PANTHER" id="PTHR12526">
    <property type="entry name" value="GLYCOSYLTRANSFERASE"/>
    <property type="match status" value="1"/>
</dbReference>
<evidence type="ECO:0000259" key="2">
    <source>
        <dbReference type="Pfam" id="PF13439"/>
    </source>
</evidence>
<dbReference type="Gene3D" id="3.40.50.2000">
    <property type="entry name" value="Glycogen Phosphorylase B"/>
    <property type="match status" value="2"/>
</dbReference>
<dbReference type="AlphaFoldDB" id="X1FSK2"/>
<sequence>SNKFISSLHSFKPDNQMPPVKILHLIQTSGPGGAETIIINLVSNIDKEKYQSTVGLLKKGWLYEQLAANGADVRIITSGGSFDFKLLYYLVKLINKERIDLVHSHLMDMNFYSSIAAKLVGIPHIATEHGDIHHVSKNSRFGLKPKAISSLSTRLVFVSRFTQEAFLKRISLDGRKTEVIYNGIDFRIFDREIDIKRKRADLGIQEHDFVVGNVGNLYPVKGQTYLLQAACRVLRRVPNVKFLVIGRGELENKLTQEAKNLKLGNHVLFLGFRGDT</sequence>
<dbReference type="Pfam" id="PF00534">
    <property type="entry name" value="Glycos_transf_1"/>
    <property type="match status" value="1"/>
</dbReference>
<feature type="non-terminal residue" evidence="3">
    <location>
        <position position="1"/>
    </location>
</feature>
<feature type="domain" description="Glycosyltransferase subfamily 4-like N-terminal" evidence="2">
    <location>
        <begin position="31"/>
        <end position="185"/>
    </location>
</feature>